<feature type="compositionally biased region" description="Polar residues" evidence="1">
    <location>
        <begin position="54"/>
        <end position="64"/>
    </location>
</feature>
<sequence>MGKRKERRLAAKSAAGRRVKLDLFAEPTEEMVSKPSNEEVTGDPDQDHHAGVPSSPSTSGQKQENPLLLLGQYSDDEANDDVTTEPKIEVEENLDADSIQENGHGNDNGNAECSTDRGMDPGDIEKVADEVDVANNISGNDVGENDIHPPDVLNADSTADACGSTVSEIQSTGDSIDGWKVVVDEQTNRYYYWNILTGETSWEVPDVLSHKAATIGSTNGFVVEKGNGIGVNTTHDASQSAEDYNSAGIVGVSYPDALMLHSFASLSQTSALSDQLTDSTSNLQFVASNESMDKHHLEVSYSSEAEEVHPAHLVKHGEILLERLKTLEWSDENHERHSWRFKCISEVDTRLSDCKALSSFGSALLPFWWHTKTQLNRIEYAIDQEESLVHKNSGFSKEEFLKPEGSVDSGKECELVTKESMVSSNGSGPQSDICVSNGPSKETTGSPKTEDAGGMVAEGLEETMASAAFVPHPSVDDSGQAKAGEEDAVNPVATLHPPAGDLDDVQSTDNPSRPLDAPLMESYAEDVDMDIEMEVDEEEQTVSEQQAGTQCVALSQHMPYFSHEVSVPSPPEDWIPPPPPEDDAVPPPPPPEEPPTQPSPPPSSYSETYPSFPYPDQYTMQYPVSAFEYYAPSVSGAPGMAYYVPADAAHVAEPQPAIYYDVPAAVMPPAPIISCSEASGFYVQSDVARYGSLSSSELSSSAAAAASSSSASHKAEEPRCLDEGADPGPLTSVGSQSTGSTPSDAAASAANVKAQPKVIRAKKRTLAVAPTLRSNKKVSSLVDKWKAAKEELHGDEEDEPENAYEILEKKRQKEIEQWKTRQIVSGEAQENANFLPLGGDWYVSTFYIR</sequence>
<accession>A0A7I8LHU6</accession>
<feature type="compositionally biased region" description="Acidic residues" evidence="1">
    <location>
        <begin position="74"/>
        <end position="83"/>
    </location>
</feature>
<dbReference type="Pfam" id="PF00397">
    <property type="entry name" value="WW"/>
    <property type="match status" value="1"/>
</dbReference>
<name>A0A7I8LHU6_SPIIN</name>
<dbReference type="CDD" id="cd00201">
    <property type="entry name" value="WW"/>
    <property type="match status" value="1"/>
</dbReference>
<dbReference type="PROSITE" id="PS50020">
    <property type="entry name" value="WW_DOMAIN_2"/>
    <property type="match status" value="1"/>
</dbReference>
<evidence type="ECO:0000256" key="1">
    <source>
        <dbReference type="SAM" id="MobiDB-lite"/>
    </source>
</evidence>
<feature type="compositionally biased region" description="Pro residues" evidence="1">
    <location>
        <begin position="568"/>
        <end position="603"/>
    </location>
</feature>
<dbReference type="AlphaFoldDB" id="A0A7I8LHU6"/>
<dbReference type="SMART" id="SM00456">
    <property type="entry name" value="WW"/>
    <property type="match status" value="1"/>
</dbReference>
<proteinExistence type="predicted"/>
<feature type="region of interest" description="Disordered" evidence="1">
    <location>
        <begin position="491"/>
        <end position="517"/>
    </location>
</feature>
<feature type="domain" description="WW" evidence="2">
    <location>
        <begin position="173"/>
        <end position="207"/>
    </location>
</feature>
<feature type="compositionally biased region" description="Polar residues" evidence="1">
    <location>
        <begin position="99"/>
        <end position="113"/>
    </location>
</feature>
<feature type="region of interest" description="Disordered" evidence="1">
    <location>
        <begin position="1"/>
        <end position="116"/>
    </location>
</feature>
<dbReference type="InterPro" id="IPR036020">
    <property type="entry name" value="WW_dom_sf"/>
</dbReference>
<evidence type="ECO:0000259" key="2">
    <source>
        <dbReference type="PROSITE" id="PS50020"/>
    </source>
</evidence>
<dbReference type="Proteomes" id="UP000663760">
    <property type="component" value="Chromosome 16"/>
</dbReference>
<dbReference type="PANTHER" id="PTHR47852">
    <property type="entry name" value="OS06G0298400 PROTEIN"/>
    <property type="match status" value="1"/>
</dbReference>
<dbReference type="OrthoDB" id="2367685at2759"/>
<evidence type="ECO:0000313" key="4">
    <source>
        <dbReference type="Proteomes" id="UP000663760"/>
    </source>
</evidence>
<feature type="compositionally biased region" description="Basic and acidic residues" evidence="1">
    <location>
        <begin position="713"/>
        <end position="722"/>
    </location>
</feature>
<gene>
    <name evidence="3" type="ORF">SI8410_16020295</name>
</gene>
<dbReference type="InterPro" id="IPR001202">
    <property type="entry name" value="WW_dom"/>
</dbReference>
<dbReference type="PANTHER" id="PTHR47852:SF2">
    <property type="entry name" value="WW DOMAIN-CONTAINING PROTEIN"/>
    <property type="match status" value="1"/>
</dbReference>
<feature type="region of interest" description="Disordered" evidence="1">
    <location>
        <begin position="563"/>
        <end position="610"/>
    </location>
</feature>
<protein>
    <recommendedName>
        <fullName evidence="2">WW domain-containing protein</fullName>
    </recommendedName>
</protein>
<keyword evidence="4" id="KW-1185">Reference proteome</keyword>
<feature type="region of interest" description="Disordered" evidence="1">
    <location>
        <begin position="419"/>
        <end position="453"/>
    </location>
</feature>
<feature type="compositionally biased region" description="Polar residues" evidence="1">
    <location>
        <begin position="732"/>
        <end position="743"/>
    </location>
</feature>
<dbReference type="SUPFAM" id="SSF51045">
    <property type="entry name" value="WW domain"/>
    <property type="match status" value="1"/>
</dbReference>
<dbReference type="PROSITE" id="PS01159">
    <property type="entry name" value="WW_DOMAIN_1"/>
    <property type="match status" value="1"/>
</dbReference>
<evidence type="ECO:0000313" key="3">
    <source>
        <dbReference type="EMBL" id="CAA7409617.1"/>
    </source>
</evidence>
<feature type="region of interest" description="Disordered" evidence="1">
    <location>
        <begin position="707"/>
        <end position="753"/>
    </location>
</feature>
<reference evidence="3" key="1">
    <citation type="submission" date="2020-02" db="EMBL/GenBank/DDBJ databases">
        <authorList>
            <person name="Scholz U."/>
            <person name="Mascher M."/>
            <person name="Fiebig A."/>
        </authorList>
    </citation>
    <scope>NUCLEOTIDE SEQUENCE</scope>
</reference>
<organism evidence="3 4">
    <name type="scientific">Spirodela intermedia</name>
    <name type="common">Intermediate duckweed</name>
    <dbReference type="NCBI Taxonomy" id="51605"/>
    <lineage>
        <taxon>Eukaryota</taxon>
        <taxon>Viridiplantae</taxon>
        <taxon>Streptophyta</taxon>
        <taxon>Embryophyta</taxon>
        <taxon>Tracheophyta</taxon>
        <taxon>Spermatophyta</taxon>
        <taxon>Magnoliopsida</taxon>
        <taxon>Liliopsida</taxon>
        <taxon>Araceae</taxon>
        <taxon>Lemnoideae</taxon>
        <taxon>Spirodela</taxon>
    </lineage>
</organism>
<dbReference type="Gene3D" id="2.20.70.10">
    <property type="match status" value="1"/>
</dbReference>
<dbReference type="EMBL" id="LR746279">
    <property type="protein sequence ID" value="CAA7409617.1"/>
    <property type="molecule type" value="Genomic_DNA"/>
</dbReference>
<feature type="compositionally biased region" description="Polar residues" evidence="1">
    <location>
        <begin position="420"/>
        <end position="447"/>
    </location>
</feature>